<dbReference type="Pfam" id="PF00005">
    <property type="entry name" value="ABC_tran"/>
    <property type="match status" value="2"/>
</dbReference>
<dbReference type="InterPro" id="IPR036640">
    <property type="entry name" value="ABC1_TM_sf"/>
</dbReference>
<dbReference type="Proteomes" id="UP000218334">
    <property type="component" value="Unassembled WGS sequence"/>
</dbReference>
<evidence type="ECO:0000256" key="4">
    <source>
        <dbReference type="ARBA" id="ARBA00022692"/>
    </source>
</evidence>
<dbReference type="InterPro" id="IPR039421">
    <property type="entry name" value="Type_1_exporter"/>
</dbReference>
<dbReference type="GO" id="GO:0005743">
    <property type="term" value="C:mitochondrial inner membrane"/>
    <property type="evidence" value="ECO:0007669"/>
    <property type="project" value="TreeGrafter"/>
</dbReference>
<accession>A0A2H3AZ03</accession>
<feature type="domain" description="ABC transporter" evidence="13">
    <location>
        <begin position="416"/>
        <end position="661"/>
    </location>
</feature>
<feature type="transmembrane region" description="Helical" evidence="12">
    <location>
        <begin position="316"/>
        <end position="334"/>
    </location>
</feature>
<comment type="similarity">
    <text evidence="2">Belongs to the ABC transporter superfamily. ABCB family. Multidrug resistance exporter (TC 3.A.1.201) subfamily.</text>
</comment>
<dbReference type="InterPro" id="IPR003593">
    <property type="entry name" value="AAA+_ATPase"/>
</dbReference>
<feature type="domain" description="ABC transporter" evidence="13">
    <location>
        <begin position="1073"/>
        <end position="1313"/>
    </location>
</feature>
<feature type="transmembrane region" description="Helical" evidence="12">
    <location>
        <begin position="896"/>
        <end position="916"/>
    </location>
</feature>
<keyword evidence="7" id="KW-0067">ATP-binding</keyword>
<dbReference type="InterPro" id="IPR011527">
    <property type="entry name" value="ABC1_TM_dom"/>
</dbReference>
<gene>
    <name evidence="15" type="ORF">ARMSODRAFT_943489</name>
</gene>
<feature type="compositionally biased region" description="Polar residues" evidence="11">
    <location>
        <begin position="1"/>
        <end position="11"/>
    </location>
</feature>
<feature type="transmembrane region" description="Helical" evidence="12">
    <location>
        <begin position="72"/>
        <end position="96"/>
    </location>
</feature>
<evidence type="ECO:0000313" key="16">
    <source>
        <dbReference type="Proteomes" id="UP000218334"/>
    </source>
</evidence>
<dbReference type="SUPFAM" id="SSF90123">
    <property type="entry name" value="ABC transporter transmembrane region"/>
    <property type="match status" value="2"/>
</dbReference>
<dbReference type="CDD" id="cd18577">
    <property type="entry name" value="ABC_6TM_Pgp_ABCB1_D1_like"/>
    <property type="match status" value="1"/>
</dbReference>
<dbReference type="SMART" id="SM00382">
    <property type="entry name" value="AAA"/>
    <property type="match status" value="2"/>
</dbReference>
<evidence type="ECO:0000256" key="10">
    <source>
        <dbReference type="ARBA" id="ARBA00023180"/>
    </source>
</evidence>
<dbReference type="Gene3D" id="1.20.1560.10">
    <property type="entry name" value="ABC transporter type 1, transmembrane domain"/>
    <property type="match status" value="2"/>
</dbReference>
<feature type="domain" description="ABC transmembrane type-1" evidence="14">
    <location>
        <begin position="77"/>
        <end position="381"/>
    </location>
</feature>
<evidence type="ECO:0000256" key="8">
    <source>
        <dbReference type="ARBA" id="ARBA00022989"/>
    </source>
</evidence>
<dbReference type="PROSITE" id="PS00211">
    <property type="entry name" value="ABC_TRANSPORTER_1"/>
    <property type="match status" value="2"/>
</dbReference>
<organism evidence="15 16">
    <name type="scientific">Armillaria solidipes</name>
    <dbReference type="NCBI Taxonomy" id="1076256"/>
    <lineage>
        <taxon>Eukaryota</taxon>
        <taxon>Fungi</taxon>
        <taxon>Dikarya</taxon>
        <taxon>Basidiomycota</taxon>
        <taxon>Agaricomycotina</taxon>
        <taxon>Agaricomycetes</taxon>
        <taxon>Agaricomycetidae</taxon>
        <taxon>Agaricales</taxon>
        <taxon>Marasmiineae</taxon>
        <taxon>Physalacriaceae</taxon>
        <taxon>Armillaria</taxon>
    </lineage>
</organism>
<feature type="transmembrane region" description="Helical" evidence="12">
    <location>
        <begin position="1008"/>
        <end position="1031"/>
    </location>
</feature>
<keyword evidence="5" id="KW-0677">Repeat</keyword>
<evidence type="ECO:0000256" key="3">
    <source>
        <dbReference type="ARBA" id="ARBA00022448"/>
    </source>
</evidence>
<keyword evidence="3" id="KW-0813">Transport</keyword>
<evidence type="ECO:0000256" key="5">
    <source>
        <dbReference type="ARBA" id="ARBA00022737"/>
    </source>
</evidence>
<dbReference type="SUPFAM" id="SSF52540">
    <property type="entry name" value="P-loop containing nucleoside triphosphate hydrolases"/>
    <property type="match status" value="2"/>
</dbReference>
<feature type="transmembrane region" description="Helical" evidence="12">
    <location>
        <begin position="749"/>
        <end position="771"/>
    </location>
</feature>
<dbReference type="CDD" id="cd03249">
    <property type="entry name" value="ABC_MTABC3_MDL1_MDL2"/>
    <property type="match status" value="2"/>
</dbReference>
<dbReference type="PROSITE" id="PS50929">
    <property type="entry name" value="ABC_TM1F"/>
    <property type="match status" value="2"/>
</dbReference>
<dbReference type="GO" id="GO:0005524">
    <property type="term" value="F:ATP binding"/>
    <property type="evidence" value="ECO:0007669"/>
    <property type="project" value="UniProtKB-KW"/>
</dbReference>
<keyword evidence="9 12" id="KW-0472">Membrane</keyword>
<dbReference type="EMBL" id="KZ293471">
    <property type="protein sequence ID" value="PBK61924.1"/>
    <property type="molecule type" value="Genomic_DNA"/>
</dbReference>
<feature type="transmembrane region" description="Helical" evidence="12">
    <location>
        <begin position="791"/>
        <end position="813"/>
    </location>
</feature>
<proteinExistence type="inferred from homology"/>
<dbReference type="Gene3D" id="3.40.50.300">
    <property type="entry name" value="P-loop containing nucleotide triphosphate hydrolases"/>
    <property type="match status" value="2"/>
</dbReference>
<feature type="compositionally biased region" description="Basic and acidic residues" evidence="11">
    <location>
        <begin position="21"/>
        <end position="44"/>
    </location>
</feature>
<dbReference type="FunFam" id="3.40.50.300:FF:002283">
    <property type="entry name" value="p-GlycoProtein related"/>
    <property type="match status" value="1"/>
</dbReference>
<dbReference type="InterPro" id="IPR017871">
    <property type="entry name" value="ABC_transporter-like_CS"/>
</dbReference>
<dbReference type="Pfam" id="PF00664">
    <property type="entry name" value="ABC_membrane"/>
    <property type="match status" value="2"/>
</dbReference>
<feature type="transmembrane region" description="Helical" evidence="12">
    <location>
        <begin position="861"/>
        <end position="890"/>
    </location>
</feature>
<dbReference type="STRING" id="1076256.A0A2H3AZ03"/>
<dbReference type="FunFam" id="3.40.50.300:FF:000066">
    <property type="entry name" value="ABC transporter B family member 1"/>
    <property type="match status" value="1"/>
</dbReference>
<evidence type="ECO:0000256" key="1">
    <source>
        <dbReference type="ARBA" id="ARBA00004651"/>
    </source>
</evidence>
<feature type="transmembrane region" description="Helical" evidence="12">
    <location>
        <begin position="139"/>
        <end position="162"/>
    </location>
</feature>
<name>A0A2H3AZ03_9AGAR</name>
<evidence type="ECO:0000256" key="6">
    <source>
        <dbReference type="ARBA" id="ARBA00022741"/>
    </source>
</evidence>
<feature type="transmembrane region" description="Helical" evidence="12">
    <location>
        <begin position="354"/>
        <end position="372"/>
    </location>
</feature>
<dbReference type="CDD" id="cd18578">
    <property type="entry name" value="ABC_6TM_Pgp_ABCB1_D2_like"/>
    <property type="match status" value="1"/>
</dbReference>
<feature type="domain" description="ABC transmembrane type-1" evidence="14">
    <location>
        <begin position="750"/>
        <end position="1036"/>
    </location>
</feature>
<feature type="transmembrane region" description="Helical" evidence="12">
    <location>
        <begin position="239"/>
        <end position="260"/>
    </location>
</feature>
<dbReference type="InterPro" id="IPR027417">
    <property type="entry name" value="P-loop_NTPase"/>
</dbReference>
<dbReference type="GO" id="GO:0090374">
    <property type="term" value="P:oligopeptide export from mitochondrion"/>
    <property type="evidence" value="ECO:0007669"/>
    <property type="project" value="TreeGrafter"/>
</dbReference>
<dbReference type="PANTHER" id="PTHR43394:SF1">
    <property type="entry name" value="ATP-BINDING CASSETTE SUB-FAMILY B MEMBER 10, MITOCHONDRIAL"/>
    <property type="match status" value="1"/>
</dbReference>
<evidence type="ECO:0000256" key="7">
    <source>
        <dbReference type="ARBA" id="ARBA00022840"/>
    </source>
</evidence>
<evidence type="ECO:0000256" key="12">
    <source>
        <dbReference type="SAM" id="Phobius"/>
    </source>
</evidence>
<evidence type="ECO:0000256" key="2">
    <source>
        <dbReference type="ARBA" id="ARBA00007577"/>
    </source>
</evidence>
<evidence type="ECO:0000259" key="14">
    <source>
        <dbReference type="PROSITE" id="PS50929"/>
    </source>
</evidence>
<protein>
    <submittedName>
        <fullName evidence="15">Multidrug resistance protein 1</fullName>
    </submittedName>
</protein>
<dbReference type="FunFam" id="1.20.1560.10:FF:000102">
    <property type="entry name" value="ABC multidrug transporter Mdr1"/>
    <property type="match status" value="1"/>
</dbReference>
<keyword evidence="4 12" id="KW-0812">Transmembrane</keyword>
<reference evidence="16" key="1">
    <citation type="journal article" date="2017" name="Nat. Ecol. Evol.">
        <title>Genome expansion and lineage-specific genetic innovations in the forest pathogenic fungi Armillaria.</title>
        <authorList>
            <person name="Sipos G."/>
            <person name="Prasanna A.N."/>
            <person name="Walter M.C."/>
            <person name="O'Connor E."/>
            <person name="Balint B."/>
            <person name="Krizsan K."/>
            <person name="Kiss B."/>
            <person name="Hess J."/>
            <person name="Varga T."/>
            <person name="Slot J."/>
            <person name="Riley R."/>
            <person name="Boka B."/>
            <person name="Rigling D."/>
            <person name="Barry K."/>
            <person name="Lee J."/>
            <person name="Mihaltcheva S."/>
            <person name="LaButti K."/>
            <person name="Lipzen A."/>
            <person name="Waldron R."/>
            <person name="Moloney N.M."/>
            <person name="Sperisen C."/>
            <person name="Kredics L."/>
            <person name="Vagvoelgyi C."/>
            <person name="Patrignani A."/>
            <person name="Fitzpatrick D."/>
            <person name="Nagy I."/>
            <person name="Doyle S."/>
            <person name="Anderson J.B."/>
            <person name="Grigoriev I.V."/>
            <person name="Gueldener U."/>
            <person name="Muensterkoetter M."/>
            <person name="Nagy L.G."/>
        </authorList>
    </citation>
    <scope>NUCLEOTIDE SEQUENCE [LARGE SCALE GENOMIC DNA]</scope>
    <source>
        <strain evidence="16">28-4</strain>
    </source>
</reference>
<dbReference type="InterPro" id="IPR003439">
    <property type="entry name" value="ABC_transporter-like_ATP-bd"/>
</dbReference>
<dbReference type="GO" id="GO:0005886">
    <property type="term" value="C:plasma membrane"/>
    <property type="evidence" value="ECO:0007669"/>
    <property type="project" value="UniProtKB-SubCell"/>
</dbReference>
<dbReference type="GO" id="GO:0015421">
    <property type="term" value="F:ABC-type oligopeptide transporter activity"/>
    <property type="evidence" value="ECO:0007669"/>
    <property type="project" value="TreeGrafter"/>
</dbReference>
<feature type="region of interest" description="Disordered" evidence="11">
    <location>
        <begin position="1"/>
        <end position="55"/>
    </location>
</feature>
<sequence length="1317" mass="144136">MSDSQPNTVQEKFTGITGPNSKKEGWFSRWKLTESIDTDEKGSEVDIAPPSEPEAPSVSFTKLFRFSTKFELISDGIALVAAAAAGAAQPLMSLLFGNLSNEFVVFQSLVNNAGQGNQQAINDLPAVAASFRHVASKDALYLIAIGIGMFVCTYFYMYVWIYTAEVNAKRIRECYLRAVLRQDIPFFDEVGAGEVATRIQTDTHLVQEGMSEKVAKAVSCLSGFATGFILAYVRSWRLALALTSLLPCVVITGAVMNKAISKYTQLSLKYTADAGSIAEEVISTVRTAHAFGAQQILSSLYDQHVEKSKVVDVKSAIWTGGSLSIAFFCIYSTYALAFSFGTTLILRGDADPGIVINVFMAILIGSFSLILLGSEMQAISRGLGAAAKLYATIDRVPDIDSADPSGEKPETVIGEVALMDVHFNYPSRPNIPVVKGINLTFRAGKTTALVGASGSGKSTVVSLIERFYDPSSGLVKLDGRDLKSLNLRWLRSQIGLVSQEPTLFSTTIRSNVAYGLIGTKYENASEEEKFALIKEACIKANADGFITNLPLGYDTVVGERGFLLSGGQKQRVAIARAIVSDPRILLLDEATSALDTRSEGIVQDALDKAAAGRTTITIAHRLSTIKDADVIYIMGDGLVVEHGTHQELLQREGGAYARLVQAQKLRESDRVATDIADEDAEDEYDTSKAMEQVAREEAPLRRRYTDQSLTSQISEQKKRVWDGGKEPEHSMYYLFRRMGKINRSQWKKYFFGTIFCSMSGMVYPAYGIVYAKAINGFSLSGSELRHSGDRNALWFFIIAIIAALCMGMQNYFYSSSATALMAKLKSLSFKAILRQDIEYFDKEEHSTGGLVSNLSEHPQKVFGLAGVTLATIVQSISTLIGGTVLGLVFIWKVGLVGLAVTPLLVSTGYIRFRVVVLKDQKTKKAREASAQLACESAGAIRTVASLTMEDDCCNQYASSLEEPLRQSNRIAIWSNMLYAFSESTVFFCIALFFWYGAFLVSRQEFSTFQFFVGLISTMFSAIQIGSVFTFVPDVSLAKSAGSDIIRLLDSVPEIDSESTEGKKVDVAKAQGHICLENVQFCYPTRPGIRVLRELSLQVEPGTYIALVGASGSGKSTVIQLIERFYEPLAGRISMDDIPIEEYNVQEYRKQIALVSQEPALYAGTIRFNILLGAIKPQDHVTQEEIEAACRDANILDFINGLPNGFETEVGAKGSQLSGGQKQRIAIARALLRNPKVLLLDEATSALDSNSEKVVQTALDQAAKGRTTIAIAHRLSTIQNADRIYFIKEGRVSESGTHDQLINRMGDYYEYVQLQALN</sequence>
<feature type="transmembrane region" description="Helical" evidence="12">
    <location>
        <begin position="214"/>
        <end position="233"/>
    </location>
</feature>
<feature type="transmembrane region" description="Helical" evidence="12">
    <location>
        <begin position="975"/>
        <end position="996"/>
    </location>
</feature>
<keyword evidence="16" id="KW-1185">Reference proteome</keyword>
<evidence type="ECO:0000313" key="15">
    <source>
        <dbReference type="EMBL" id="PBK61924.1"/>
    </source>
</evidence>
<dbReference type="GO" id="GO:0016887">
    <property type="term" value="F:ATP hydrolysis activity"/>
    <property type="evidence" value="ECO:0007669"/>
    <property type="project" value="InterPro"/>
</dbReference>
<keyword evidence="10" id="KW-0325">Glycoprotein</keyword>
<comment type="subcellular location">
    <subcellularLocation>
        <location evidence="1">Cell membrane</location>
        <topology evidence="1">Multi-pass membrane protein</topology>
    </subcellularLocation>
</comment>
<keyword evidence="6" id="KW-0547">Nucleotide-binding</keyword>
<evidence type="ECO:0000256" key="9">
    <source>
        <dbReference type="ARBA" id="ARBA00023136"/>
    </source>
</evidence>
<dbReference type="PROSITE" id="PS50893">
    <property type="entry name" value="ABC_TRANSPORTER_2"/>
    <property type="match status" value="2"/>
</dbReference>
<dbReference type="PANTHER" id="PTHR43394">
    <property type="entry name" value="ATP-DEPENDENT PERMEASE MDL1, MITOCHONDRIAL"/>
    <property type="match status" value="1"/>
</dbReference>
<evidence type="ECO:0000256" key="11">
    <source>
        <dbReference type="SAM" id="MobiDB-lite"/>
    </source>
</evidence>
<keyword evidence="8 12" id="KW-1133">Transmembrane helix</keyword>
<evidence type="ECO:0000259" key="13">
    <source>
        <dbReference type="PROSITE" id="PS50893"/>
    </source>
</evidence>